<accession>A0ACC3TNS9</accession>
<organism evidence="1 2">
    <name type="scientific">Lipomyces orientalis</name>
    <dbReference type="NCBI Taxonomy" id="1233043"/>
    <lineage>
        <taxon>Eukaryota</taxon>
        <taxon>Fungi</taxon>
        <taxon>Dikarya</taxon>
        <taxon>Ascomycota</taxon>
        <taxon>Saccharomycotina</taxon>
        <taxon>Lipomycetes</taxon>
        <taxon>Lipomycetales</taxon>
        <taxon>Lipomycetaceae</taxon>
        <taxon>Lipomyces</taxon>
    </lineage>
</organism>
<dbReference type="Proteomes" id="UP001489719">
    <property type="component" value="Unassembled WGS sequence"/>
</dbReference>
<dbReference type="EMBL" id="MU970070">
    <property type="protein sequence ID" value="KAK9322850.1"/>
    <property type="molecule type" value="Genomic_DNA"/>
</dbReference>
<keyword evidence="2" id="KW-1185">Reference proteome</keyword>
<evidence type="ECO:0000313" key="1">
    <source>
        <dbReference type="EMBL" id="KAK9322850.1"/>
    </source>
</evidence>
<sequence length="552" mass="62076">MALPPRKAKLPPQGSSNYKGAYSVVEVSKSISTKPNSSSTKGTQASSPNNQTPTLLPSKTSKATHFSAPKSPANGNSAVWPDSLKAYVGRCFASVGPSQRGAMEKNLKKVITSAIESNNLWTIDWDTRELPLEGIKAVDDGEDKLEKLKKDTKKRTDVKSQAATGTGTMRTITPPPSVVYKSPSITFRKSDQQYNTTNEQVSSKATKRSAKWDQRSEEPASIEDSAKRKTISIFADTSYLNSSAEQQRKEKRLRRFDSPSGESTPTPIGTPDYVGTAFVQDTEPEKFVGRSMKLEKKYLRLTSAPDPETVRPVHILRHTLDLLKQKWKSERNYAYICDQFKSMRQDLTVQLIQNEFTVNVYEIHARIALENGDLGEYNQCQTQLRSLYALNIAGHPNEFLAYRILYLLHTRNRSDMNDLLIELTDEQKADDVIAHALKVRGAVTDQDFHSLMRLYLSAPNMGGYIMDSFIDRERHAALEIICKAFRPNVPLRFLTDEIGFESDKACYDFLQKYALNQFIDESTLLLSTKEAYPTAQNNRATAFKKVDIKGQI</sequence>
<name>A0ACC3TNS9_9ASCO</name>
<protein>
    <submittedName>
        <fullName evidence="1">SAC3/GANP/Nin1/mts3/eIF-3 p25 family-domain-containing protein</fullName>
    </submittedName>
</protein>
<gene>
    <name evidence="1" type="ORF">V1517DRAFT_322292</name>
</gene>
<comment type="caution">
    <text evidence="1">The sequence shown here is derived from an EMBL/GenBank/DDBJ whole genome shotgun (WGS) entry which is preliminary data.</text>
</comment>
<proteinExistence type="predicted"/>
<evidence type="ECO:0000313" key="2">
    <source>
        <dbReference type="Proteomes" id="UP001489719"/>
    </source>
</evidence>
<reference evidence="2" key="1">
    <citation type="journal article" date="2024" name="Front. Bioeng. Biotechnol.">
        <title>Genome-scale model development and genomic sequencing of the oleaginous clade Lipomyces.</title>
        <authorList>
            <person name="Czajka J.J."/>
            <person name="Han Y."/>
            <person name="Kim J."/>
            <person name="Mondo S.J."/>
            <person name="Hofstad B.A."/>
            <person name="Robles A."/>
            <person name="Haridas S."/>
            <person name="Riley R."/>
            <person name="LaButti K."/>
            <person name="Pangilinan J."/>
            <person name="Andreopoulos W."/>
            <person name="Lipzen A."/>
            <person name="Yan J."/>
            <person name="Wang M."/>
            <person name="Ng V."/>
            <person name="Grigoriev I.V."/>
            <person name="Spatafora J.W."/>
            <person name="Magnuson J.K."/>
            <person name="Baker S.E."/>
            <person name="Pomraning K.R."/>
        </authorList>
    </citation>
    <scope>NUCLEOTIDE SEQUENCE [LARGE SCALE GENOMIC DNA]</scope>
    <source>
        <strain evidence="2">CBS 10300</strain>
    </source>
</reference>